<dbReference type="PIRSF" id="PIRSF003093">
    <property type="entry name" value="SulA"/>
    <property type="match status" value="1"/>
</dbReference>
<dbReference type="Pfam" id="PF03846">
    <property type="entry name" value="SulA"/>
    <property type="match status" value="1"/>
</dbReference>
<dbReference type="Proteomes" id="UP001589628">
    <property type="component" value="Unassembled WGS sequence"/>
</dbReference>
<accession>A0ABV5ZC15</accession>
<dbReference type="InterPro" id="IPR004596">
    <property type="entry name" value="Cell_div_suppressor_SulA"/>
</dbReference>
<comment type="caution">
    <text evidence="1">The sequence shown here is derived from an EMBL/GenBank/DDBJ whole genome shotgun (WGS) entry which is preliminary data.</text>
</comment>
<organism evidence="1 2">
    <name type="scientific">Balneatrix alpica</name>
    <dbReference type="NCBI Taxonomy" id="75684"/>
    <lineage>
        <taxon>Bacteria</taxon>
        <taxon>Pseudomonadati</taxon>
        <taxon>Pseudomonadota</taxon>
        <taxon>Gammaproteobacteria</taxon>
        <taxon>Oceanospirillales</taxon>
        <taxon>Balneatrichaceae</taxon>
        <taxon>Balneatrix</taxon>
    </lineage>
</organism>
<proteinExistence type="predicted"/>
<dbReference type="SUPFAM" id="SSF52540">
    <property type="entry name" value="P-loop containing nucleoside triphosphate hydrolases"/>
    <property type="match status" value="1"/>
</dbReference>
<dbReference type="InterPro" id="IPR027417">
    <property type="entry name" value="P-loop_NTPase"/>
</dbReference>
<reference evidence="1 2" key="1">
    <citation type="submission" date="2024-09" db="EMBL/GenBank/DDBJ databases">
        <authorList>
            <person name="Sun Q."/>
            <person name="Mori K."/>
        </authorList>
    </citation>
    <scope>NUCLEOTIDE SEQUENCE [LARGE SCALE GENOMIC DNA]</scope>
    <source>
        <strain evidence="1 2">ATCC 51285</strain>
    </source>
</reference>
<name>A0ABV5ZC15_9GAMM</name>
<evidence type="ECO:0000313" key="1">
    <source>
        <dbReference type="EMBL" id="MFB9885659.1"/>
    </source>
</evidence>
<dbReference type="RefSeq" id="WP_051527812.1">
    <property type="nucleotide sequence ID" value="NZ_JBHLZN010000001.1"/>
</dbReference>
<protein>
    <submittedName>
        <fullName evidence="1">SulA-like leucine-rich domain-containing protein</fullName>
    </submittedName>
</protein>
<keyword evidence="2" id="KW-1185">Reference proteome</keyword>
<evidence type="ECO:0000313" key="2">
    <source>
        <dbReference type="Proteomes" id="UP001589628"/>
    </source>
</evidence>
<sequence length="161" mass="17801">MMSSPAVSPSRSLAYPRALNAVAGHTQPTTARHSDSQRPNTGCRQGVTEVVISHDDDSQVQWLLPLLAQLSLDDRWFTWLAPPQNLARDWLLTAGVDLNKFILLKPATGHDIHSLACRALRQGNCHLVVSWPYAEISQDAYQSLLQAAQVGNSHCILIRSR</sequence>
<gene>
    <name evidence="1" type="ORF">ACFFLH_04465</name>
</gene>
<dbReference type="Gene3D" id="3.40.50.300">
    <property type="entry name" value="P-loop containing nucleotide triphosphate hydrolases"/>
    <property type="match status" value="1"/>
</dbReference>
<dbReference type="EMBL" id="JBHLZN010000001">
    <property type="protein sequence ID" value="MFB9885659.1"/>
    <property type="molecule type" value="Genomic_DNA"/>
</dbReference>